<dbReference type="AlphaFoldDB" id="A0A0E9PCY7"/>
<proteinExistence type="predicted"/>
<name>A0A0E9PCY7_ANGAN</name>
<reference evidence="1" key="2">
    <citation type="journal article" date="2015" name="Fish Shellfish Immunol.">
        <title>Early steps in the European eel (Anguilla anguilla)-Vibrio vulnificus interaction in the gills: Role of the RtxA13 toxin.</title>
        <authorList>
            <person name="Callol A."/>
            <person name="Pajuelo D."/>
            <person name="Ebbesson L."/>
            <person name="Teles M."/>
            <person name="MacKenzie S."/>
            <person name="Amaro C."/>
        </authorList>
    </citation>
    <scope>NUCLEOTIDE SEQUENCE</scope>
</reference>
<evidence type="ECO:0000313" key="1">
    <source>
        <dbReference type="EMBL" id="JAH01713.1"/>
    </source>
</evidence>
<sequence length="46" mass="5145">MPERSSRCLLERDNGGQVEADPFQTAYFQLPDKTQREPAQVGSSGF</sequence>
<accession>A0A0E9PCY7</accession>
<dbReference type="EMBL" id="GBXM01106864">
    <property type="protein sequence ID" value="JAH01713.1"/>
    <property type="molecule type" value="Transcribed_RNA"/>
</dbReference>
<protein>
    <submittedName>
        <fullName evidence="1">Uncharacterized protein</fullName>
    </submittedName>
</protein>
<reference evidence="1" key="1">
    <citation type="submission" date="2014-11" db="EMBL/GenBank/DDBJ databases">
        <authorList>
            <person name="Amaro Gonzalez C."/>
        </authorList>
    </citation>
    <scope>NUCLEOTIDE SEQUENCE</scope>
</reference>
<organism evidence="1">
    <name type="scientific">Anguilla anguilla</name>
    <name type="common">European freshwater eel</name>
    <name type="synonym">Muraena anguilla</name>
    <dbReference type="NCBI Taxonomy" id="7936"/>
    <lineage>
        <taxon>Eukaryota</taxon>
        <taxon>Metazoa</taxon>
        <taxon>Chordata</taxon>
        <taxon>Craniata</taxon>
        <taxon>Vertebrata</taxon>
        <taxon>Euteleostomi</taxon>
        <taxon>Actinopterygii</taxon>
        <taxon>Neopterygii</taxon>
        <taxon>Teleostei</taxon>
        <taxon>Anguilliformes</taxon>
        <taxon>Anguillidae</taxon>
        <taxon>Anguilla</taxon>
    </lineage>
</organism>